<sequence length="158" mass="15405">AASGAGAGAGAVGGERLTGTNPSTSPAVTAGAAVPAGYVGTWRGEIATPSGLAQNAVVTVHPGRTGQAVAHSEITVDGLTQPDGQLIRCTADLRLVSVSGGLTLQDIPGTGSDPKILGISACSHGGRISLLLQADGTVRFAAEAPGTGNPTGTLTRDR</sequence>
<proteinExistence type="predicted"/>
<organism evidence="2 3">
    <name type="scientific">Frankia torreyi</name>
    <dbReference type="NCBI Taxonomy" id="1856"/>
    <lineage>
        <taxon>Bacteria</taxon>
        <taxon>Bacillati</taxon>
        <taxon>Actinomycetota</taxon>
        <taxon>Actinomycetes</taxon>
        <taxon>Frankiales</taxon>
        <taxon>Frankiaceae</taxon>
        <taxon>Frankia</taxon>
    </lineage>
</organism>
<dbReference type="EMBL" id="JYFN01000025">
    <property type="protein sequence ID" value="KJE22355.1"/>
    <property type="molecule type" value="Genomic_DNA"/>
</dbReference>
<evidence type="ECO:0000313" key="3">
    <source>
        <dbReference type="Proteomes" id="UP000032545"/>
    </source>
</evidence>
<dbReference type="Proteomes" id="UP000032545">
    <property type="component" value="Unassembled WGS sequence"/>
</dbReference>
<dbReference type="PATRIC" id="fig|1502723.3.peg.2859"/>
<gene>
    <name evidence="2" type="ORF">FF36_03424</name>
</gene>
<evidence type="ECO:0000256" key="1">
    <source>
        <dbReference type="SAM" id="MobiDB-lite"/>
    </source>
</evidence>
<feature type="non-terminal residue" evidence="2">
    <location>
        <position position="1"/>
    </location>
</feature>
<reference evidence="2 3" key="2">
    <citation type="journal article" date="2016" name="Genome Announc.">
        <title>Permanent Draft Genome Sequences for Two Variants of Frankia sp. Strain CpI1, the First Frankia Strain Isolated from Root Nodules of Comptonia peregrina.</title>
        <authorList>
            <person name="Oshone R."/>
            <person name="Hurst S.G.IV."/>
            <person name="Abebe-Akele F."/>
            <person name="Simpson S."/>
            <person name="Morris K."/>
            <person name="Thomas W.K."/>
            <person name="Tisa L.S."/>
        </authorList>
    </citation>
    <scope>NUCLEOTIDE SEQUENCE [LARGE SCALE GENOMIC DNA]</scope>
    <source>
        <strain evidence="3">CpI1-S</strain>
    </source>
</reference>
<feature type="compositionally biased region" description="Gly residues" evidence="1">
    <location>
        <begin position="1"/>
        <end position="13"/>
    </location>
</feature>
<accession>A0A0D8BE81</accession>
<keyword evidence="3" id="KW-1185">Reference proteome</keyword>
<comment type="caution">
    <text evidence="2">The sequence shown here is derived from an EMBL/GenBank/DDBJ whole genome shotgun (WGS) entry which is preliminary data.</text>
</comment>
<reference evidence="3" key="1">
    <citation type="submission" date="2015-02" db="EMBL/GenBank/DDBJ databases">
        <title>Draft Genome of Frankia sp. CpI1-S.</title>
        <authorList>
            <person name="Oshone R.T."/>
            <person name="Ngom M."/>
            <person name="Ghodhbane-Gtari F."/>
            <person name="Gtari M."/>
            <person name="Morris K."/>
            <person name="Thomas K."/>
            <person name="Sen A."/>
            <person name="Tisa L.S."/>
        </authorList>
    </citation>
    <scope>NUCLEOTIDE SEQUENCE [LARGE SCALE GENOMIC DNA]</scope>
    <source>
        <strain evidence="3">CpI1-S</strain>
    </source>
</reference>
<protein>
    <recommendedName>
        <fullName evidence="4">Serine/threonine protein kinase</fullName>
    </recommendedName>
</protein>
<evidence type="ECO:0008006" key="4">
    <source>
        <dbReference type="Google" id="ProtNLM"/>
    </source>
</evidence>
<feature type="region of interest" description="Disordered" evidence="1">
    <location>
        <begin position="1"/>
        <end position="27"/>
    </location>
</feature>
<name>A0A0D8BE81_9ACTN</name>
<dbReference type="AlphaFoldDB" id="A0A0D8BE81"/>
<evidence type="ECO:0000313" key="2">
    <source>
        <dbReference type="EMBL" id="KJE22355.1"/>
    </source>
</evidence>